<reference evidence="6" key="1">
    <citation type="journal article" date="2019" name="Int. J. Syst. Evol. Microbiol.">
        <title>The Global Catalogue of Microorganisms (GCM) 10K type strain sequencing project: providing services to taxonomists for standard genome sequencing and annotation.</title>
        <authorList>
            <consortium name="The Broad Institute Genomics Platform"/>
            <consortium name="The Broad Institute Genome Sequencing Center for Infectious Disease"/>
            <person name="Wu L."/>
            <person name="Ma J."/>
        </authorList>
    </citation>
    <scope>NUCLEOTIDE SEQUENCE [LARGE SCALE GENOMIC DNA]</scope>
    <source>
        <strain evidence="6">JCM 17979</strain>
    </source>
</reference>
<dbReference type="RefSeq" id="WP_345420017.1">
    <property type="nucleotide sequence ID" value="NZ_BAABHO010000040.1"/>
</dbReference>
<dbReference type="EMBL" id="BAABHO010000040">
    <property type="protein sequence ID" value="GAA4801417.1"/>
    <property type="molecule type" value="Genomic_DNA"/>
</dbReference>
<evidence type="ECO:0000259" key="4">
    <source>
        <dbReference type="Pfam" id="PF01370"/>
    </source>
</evidence>
<keyword evidence="6" id="KW-1185">Reference proteome</keyword>
<keyword evidence="2" id="KW-0560">Oxidoreductase</keyword>
<dbReference type="PANTHER" id="PTHR43103:SF5">
    <property type="entry name" value="4-EPIMERASE, PUTATIVE (AFU_ORTHOLOGUE AFUA_7G00360)-RELATED"/>
    <property type="match status" value="1"/>
</dbReference>
<dbReference type="InterPro" id="IPR036291">
    <property type="entry name" value="NAD(P)-bd_dom_sf"/>
</dbReference>
<dbReference type="InterPro" id="IPR001509">
    <property type="entry name" value="Epimerase_deHydtase"/>
</dbReference>
<evidence type="ECO:0000256" key="1">
    <source>
        <dbReference type="ARBA" id="ARBA00007637"/>
    </source>
</evidence>
<evidence type="ECO:0000256" key="2">
    <source>
        <dbReference type="ARBA" id="ARBA00023002"/>
    </source>
</evidence>
<comment type="caution">
    <text evidence="5">The sequence shown here is derived from an EMBL/GenBank/DDBJ whole genome shotgun (WGS) entry which is preliminary data.</text>
</comment>
<accession>A0ABP9C0Z3</accession>
<comment type="similarity">
    <text evidence="1">Belongs to the NAD(P)-dependent epimerase/dehydratase family.</text>
</comment>
<dbReference type="Pfam" id="PF01370">
    <property type="entry name" value="Epimerase"/>
    <property type="match status" value="1"/>
</dbReference>
<evidence type="ECO:0000313" key="5">
    <source>
        <dbReference type="EMBL" id="GAA4801417.1"/>
    </source>
</evidence>
<keyword evidence="3" id="KW-0520">NAD</keyword>
<dbReference type="Gene3D" id="3.40.50.720">
    <property type="entry name" value="NAD(P)-binding Rossmann-like Domain"/>
    <property type="match status" value="1"/>
</dbReference>
<gene>
    <name evidence="5" type="ORF">GCM10023200_42840</name>
</gene>
<evidence type="ECO:0000313" key="6">
    <source>
        <dbReference type="Proteomes" id="UP001500928"/>
    </source>
</evidence>
<evidence type="ECO:0000256" key="3">
    <source>
        <dbReference type="ARBA" id="ARBA00023027"/>
    </source>
</evidence>
<dbReference type="SUPFAM" id="SSF51735">
    <property type="entry name" value="NAD(P)-binding Rossmann-fold domains"/>
    <property type="match status" value="1"/>
</dbReference>
<proteinExistence type="inferred from homology"/>
<name>A0ABP9C0Z3_9PSEU</name>
<protein>
    <submittedName>
        <fullName evidence="5">NAD(P)-dependent oxidoreductase</fullName>
    </submittedName>
</protein>
<sequence length="261" mass="27261">MTERVLVTGAAGRIGGYLRARLARPGRTLRLLDVVPVDGAGEGEEAVTASVTDLDALAPACAGVDAVVHLGGYAGEEAWDDVLAVNVHGTYAVFEAARRAGVGRVVFASSNHAVGFHPATDPVGEDLPPRPDTFYGVGKATGEALGSLYHDRYGLDVVCLRIGTCSDTPPNARALATWLSPDDCGRLVEAALTCRAPGFRVVWGVSANTRRRWSLAGAHELGYRPRDDAEAYAAEVGDRTSDTDSYVGGEFCGPAFDAGGS</sequence>
<organism evidence="5 6">
    <name type="scientific">Actinomycetospora chlora</name>
    <dbReference type="NCBI Taxonomy" id="663608"/>
    <lineage>
        <taxon>Bacteria</taxon>
        <taxon>Bacillati</taxon>
        <taxon>Actinomycetota</taxon>
        <taxon>Actinomycetes</taxon>
        <taxon>Pseudonocardiales</taxon>
        <taxon>Pseudonocardiaceae</taxon>
        <taxon>Actinomycetospora</taxon>
    </lineage>
</organism>
<dbReference type="Proteomes" id="UP001500928">
    <property type="component" value="Unassembled WGS sequence"/>
</dbReference>
<feature type="domain" description="NAD-dependent epimerase/dehydratase" evidence="4">
    <location>
        <begin position="5"/>
        <end position="163"/>
    </location>
</feature>
<dbReference type="PANTHER" id="PTHR43103">
    <property type="entry name" value="NUCLEOSIDE-DIPHOSPHATE-SUGAR EPIMERASE"/>
    <property type="match status" value="1"/>
</dbReference>